<accession>A0A644UCH0</accession>
<sequence>MNAKNDVKVGALTIAGLALFLMIISFLGVLNFAGSGYVINVIYDQVSGLKIGNEVRFAGVPIGKVQDIQVNGTKVRAILKIDAKTKIPRNSRFSIGMDGVMGTKFVTVDPPKRANGEYYKDKEEVLGVKAQGLDDFMESSTKVLAKLEGIADAFNNVFGDKDVQKSMRDGFLNASAISKNLNTFSKVMADLASENQQEISQMVHDMSEMAAHMNSIMSGADNNGATGRNLSEMAANMATASKRIEEMATSLQGVVTDPQTKSDLKATIHNAKETSEKANKMLGIVADAKAQADVMYNGKNSKWRTDMGVRLPLQDNSFVYIGGADIGDDTKFDLHYGRKLNSAFGVRAGLMQGYFGVGMDYNLSKNFKLFTDVYDFNDTKLRLGGELALTRNFSLIAQSMNISKHGSDTTYLGVRSYF</sequence>
<dbReference type="InterPro" id="IPR052336">
    <property type="entry name" value="MlaD_Phospholipid_Transporter"/>
</dbReference>
<dbReference type="PANTHER" id="PTHR33371:SF4">
    <property type="entry name" value="INTERMEMBRANE PHOSPHOLIPID TRANSPORT SYSTEM BINDING PROTEIN MLAD"/>
    <property type="match status" value="1"/>
</dbReference>
<evidence type="ECO:0000313" key="3">
    <source>
        <dbReference type="EMBL" id="MPL76683.1"/>
    </source>
</evidence>
<dbReference type="EMBL" id="VSSQ01000099">
    <property type="protein sequence ID" value="MPL76683.1"/>
    <property type="molecule type" value="Genomic_DNA"/>
</dbReference>
<dbReference type="AlphaFoldDB" id="A0A644UCH0"/>
<feature type="transmembrane region" description="Helical" evidence="1">
    <location>
        <begin position="12"/>
        <end position="33"/>
    </location>
</feature>
<keyword evidence="1" id="KW-1133">Transmembrane helix</keyword>
<dbReference type="PANTHER" id="PTHR33371">
    <property type="entry name" value="INTERMEMBRANE PHOSPHOLIPID TRANSPORT SYSTEM BINDING PROTEIN MLAD-RELATED"/>
    <property type="match status" value="1"/>
</dbReference>
<feature type="domain" description="Mce/MlaD" evidence="2">
    <location>
        <begin position="36"/>
        <end position="111"/>
    </location>
</feature>
<dbReference type="InterPro" id="IPR003399">
    <property type="entry name" value="Mce/MlaD"/>
</dbReference>
<evidence type="ECO:0000256" key="1">
    <source>
        <dbReference type="SAM" id="Phobius"/>
    </source>
</evidence>
<keyword evidence="1" id="KW-0812">Transmembrane</keyword>
<reference evidence="3" key="1">
    <citation type="submission" date="2019-08" db="EMBL/GenBank/DDBJ databases">
        <authorList>
            <person name="Kucharzyk K."/>
            <person name="Murdoch R.W."/>
            <person name="Higgins S."/>
            <person name="Loffler F."/>
        </authorList>
    </citation>
    <scope>NUCLEOTIDE SEQUENCE</scope>
</reference>
<gene>
    <name evidence="3" type="ORF">SDC9_22529</name>
</gene>
<organism evidence="3">
    <name type="scientific">bioreactor metagenome</name>
    <dbReference type="NCBI Taxonomy" id="1076179"/>
    <lineage>
        <taxon>unclassified sequences</taxon>
        <taxon>metagenomes</taxon>
        <taxon>ecological metagenomes</taxon>
    </lineage>
</organism>
<evidence type="ECO:0000259" key="2">
    <source>
        <dbReference type="Pfam" id="PF02470"/>
    </source>
</evidence>
<proteinExistence type="predicted"/>
<dbReference type="Pfam" id="PF02470">
    <property type="entry name" value="MlaD"/>
    <property type="match status" value="1"/>
</dbReference>
<protein>
    <recommendedName>
        <fullName evidence="2">Mce/MlaD domain-containing protein</fullName>
    </recommendedName>
</protein>
<dbReference type="Gene3D" id="1.20.120.230">
    <property type="entry name" value="Alpha-catenin/vinculin-like"/>
    <property type="match status" value="1"/>
</dbReference>
<keyword evidence="1" id="KW-0472">Membrane</keyword>
<comment type="caution">
    <text evidence="3">The sequence shown here is derived from an EMBL/GenBank/DDBJ whole genome shotgun (WGS) entry which is preliminary data.</text>
</comment>
<name>A0A644UCH0_9ZZZZ</name>